<sequence>MGIPRLSQDLQAYAEGVILGMSMQPLNVGTIDLLVIDGPSLVYHVYNRLLAYRASRSPVLDGGFPSYSEIDQGFQHFLLDLEKRGVRIHHIFFDGGLPPSKRSVRLDRMEKVRIQLERYRMQRPLDPMMTSIGDIQFEDALWNTSFISTKKATPPPPPFMVASVIEFLRASKWSHLVSVVSGEADSFCAQAACETSAAVLTNDSDLAVHELGPKSSLAMLGSIEKKFSGQGKGKYSLAILSLHPKTISERLGVPSLVHFAFERYMDSSISTAMVRERARDKPRLENLRVQFNEFAEQYLPPQPQMTTKVPSPLGGIDPRTAELIVSTPGFPHIYLTSLLEDPSRDSAWSYGSDIRGLAYSLLAWSSLISQPEAVVEYARKGRRITSTAVLQLKSSQLQHQLHQWVNTLEKSYTTYPDTVATPANEPERTSLLLNWHLLGSNTVHQQLLARGKQPVPLSLLHGTVGLTKQHRNGSLRVTWDEIHFLAQVHAVLYSFRILKQIAEYVLRVRCQDPGQAPGQGQGRPPKSTDNGNYGDEAQTTQNDHDPIEVLIRELSAKLKDMPSIAALFLSVSDLRTRFH</sequence>
<protein>
    <recommendedName>
        <fullName evidence="3">Asteroid domain-containing protein</fullName>
    </recommendedName>
</protein>
<organism evidence="4 5">
    <name type="scientific">Exophiala aquamarina CBS 119918</name>
    <dbReference type="NCBI Taxonomy" id="1182545"/>
    <lineage>
        <taxon>Eukaryota</taxon>
        <taxon>Fungi</taxon>
        <taxon>Dikarya</taxon>
        <taxon>Ascomycota</taxon>
        <taxon>Pezizomycotina</taxon>
        <taxon>Eurotiomycetes</taxon>
        <taxon>Chaetothyriomycetidae</taxon>
        <taxon>Chaetothyriales</taxon>
        <taxon>Herpotrichiellaceae</taxon>
        <taxon>Exophiala</taxon>
    </lineage>
</organism>
<comment type="similarity">
    <text evidence="1">Belongs to the asteroid family.</text>
</comment>
<dbReference type="EMBL" id="AMGV01000003">
    <property type="protein sequence ID" value="KEF59132.1"/>
    <property type="molecule type" value="Genomic_DNA"/>
</dbReference>
<evidence type="ECO:0000313" key="5">
    <source>
        <dbReference type="Proteomes" id="UP000027920"/>
    </source>
</evidence>
<name>A0A072PHA3_9EURO</name>
<accession>A0A072PHA3</accession>
<evidence type="ECO:0000313" key="4">
    <source>
        <dbReference type="EMBL" id="KEF59132.1"/>
    </source>
</evidence>
<dbReference type="CDD" id="cd18675">
    <property type="entry name" value="PIN_SpAst1-like"/>
    <property type="match status" value="1"/>
</dbReference>
<feature type="domain" description="Asteroid" evidence="3">
    <location>
        <begin position="157"/>
        <end position="389"/>
    </location>
</feature>
<evidence type="ECO:0000259" key="3">
    <source>
        <dbReference type="Pfam" id="PF12813"/>
    </source>
</evidence>
<dbReference type="PANTHER" id="PTHR15665:SF1">
    <property type="entry name" value="PROTEIN ASTEROID HOMOLOG 1"/>
    <property type="match status" value="1"/>
</dbReference>
<dbReference type="Pfam" id="PF12813">
    <property type="entry name" value="XPG_I_2"/>
    <property type="match status" value="1"/>
</dbReference>
<evidence type="ECO:0000256" key="2">
    <source>
        <dbReference type="SAM" id="MobiDB-lite"/>
    </source>
</evidence>
<dbReference type="RefSeq" id="XP_013261722.1">
    <property type="nucleotide sequence ID" value="XM_013406268.1"/>
</dbReference>
<dbReference type="HOGENOM" id="CLU_016461_1_0_1"/>
<keyword evidence="5" id="KW-1185">Reference proteome</keyword>
<dbReference type="InterPro" id="IPR039436">
    <property type="entry name" value="Asteroid_dom"/>
</dbReference>
<dbReference type="Gene3D" id="3.40.50.1010">
    <property type="entry name" value="5'-nuclease"/>
    <property type="match status" value="1"/>
</dbReference>
<feature type="compositionally biased region" description="Polar residues" evidence="2">
    <location>
        <begin position="527"/>
        <end position="541"/>
    </location>
</feature>
<dbReference type="VEuPathDB" id="FungiDB:A1O9_03976"/>
<feature type="compositionally biased region" description="Low complexity" evidence="2">
    <location>
        <begin position="514"/>
        <end position="525"/>
    </location>
</feature>
<dbReference type="Proteomes" id="UP000027920">
    <property type="component" value="Unassembled WGS sequence"/>
</dbReference>
<comment type="caution">
    <text evidence="4">The sequence shown here is derived from an EMBL/GenBank/DDBJ whole genome shotgun (WGS) entry which is preliminary data.</text>
</comment>
<dbReference type="PANTHER" id="PTHR15665">
    <property type="entry name" value="ASTEROID PROTEIN"/>
    <property type="match status" value="1"/>
</dbReference>
<gene>
    <name evidence="4" type="ORF">A1O9_03976</name>
</gene>
<dbReference type="SUPFAM" id="SSF88723">
    <property type="entry name" value="PIN domain-like"/>
    <property type="match status" value="1"/>
</dbReference>
<dbReference type="AlphaFoldDB" id="A0A072PHA3"/>
<dbReference type="InterPro" id="IPR026832">
    <property type="entry name" value="Asteroid"/>
</dbReference>
<reference evidence="4 5" key="1">
    <citation type="submission" date="2013-03" db="EMBL/GenBank/DDBJ databases">
        <title>The Genome Sequence of Exophiala aquamarina CBS 119918.</title>
        <authorList>
            <consortium name="The Broad Institute Genomics Platform"/>
            <person name="Cuomo C."/>
            <person name="de Hoog S."/>
            <person name="Gorbushina A."/>
            <person name="Walker B."/>
            <person name="Young S.K."/>
            <person name="Zeng Q."/>
            <person name="Gargeya S."/>
            <person name="Fitzgerald M."/>
            <person name="Haas B."/>
            <person name="Abouelleil A."/>
            <person name="Allen A.W."/>
            <person name="Alvarado L."/>
            <person name="Arachchi H.M."/>
            <person name="Berlin A.M."/>
            <person name="Chapman S.B."/>
            <person name="Gainer-Dewar J."/>
            <person name="Goldberg J."/>
            <person name="Griggs A."/>
            <person name="Gujja S."/>
            <person name="Hansen M."/>
            <person name="Howarth C."/>
            <person name="Imamovic A."/>
            <person name="Ireland A."/>
            <person name="Larimer J."/>
            <person name="McCowan C."/>
            <person name="Murphy C."/>
            <person name="Pearson M."/>
            <person name="Poon T.W."/>
            <person name="Priest M."/>
            <person name="Roberts A."/>
            <person name="Saif S."/>
            <person name="Shea T."/>
            <person name="Sisk P."/>
            <person name="Sykes S."/>
            <person name="Wortman J."/>
            <person name="Nusbaum C."/>
            <person name="Birren B."/>
        </authorList>
    </citation>
    <scope>NUCLEOTIDE SEQUENCE [LARGE SCALE GENOMIC DNA]</scope>
    <source>
        <strain evidence="4 5">CBS 119918</strain>
    </source>
</reference>
<feature type="region of interest" description="Disordered" evidence="2">
    <location>
        <begin position="514"/>
        <end position="546"/>
    </location>
</feature>
<dbReference type="STRING" id="1182545.A0A072PHA3"/>
<dbReference type="InterPro" id="IPR029060">
    <property type="entry name" value="PIN-like_dom_sf"/>
</dbReference>
<evidence type="ECO:0000256" key="1">
    <source>
        <dbReference type="ARBA" id="ARBA00007398"/>
    </source>
</evidence>
<proteinExistence type="inferred from homology"/>
<dbReference type="OrthoDB" id="5297549at2759"/>
<dbReference type="GeneID" id="25278909"/>